<sequence length="498" mass="55312">MKEKPILVTGASGYIGSRLIPMLLYKGYRVRGMVRSRPRLDCKTWINHPALEVVEADLMDPASLAGALAGCSAAYYLVHSMSPTVQDFAAADREAAANMARMAEQAGLQRIVYLSGLGEDQPSLSKHLRSRAEVGRILKKSSVPTTIFRSAVILGSGSASFELIRFLTERLPVMLTPGWVRTRSQPIAVSNVVEYLAGCLEKPQTMGDTFDIGGPDILSYEDLFRIYAQVTGLNRRVIIKVPFLTPGLLARCAEKITPVPATLSQPLIEGMRNTVVCKDHRIREIIPQNLLTVRQAMVRSMQILCRDRIQASWTGGERPNPPEWYTCGDIYFAAGSKLKSSFRVVLKGGSYDFWPLVESIGGLQGWYGTDALWRIRGVLDRLAGGYGLQHGRSHQERLITGELVDFWRVLEVKPPKVLLLLSEMKHPGEAMLEFYLRDIPGGRLEVVLTVQFLPRGLGGVLYWHISRRVHNLVIRSMLINMVRQSGCTLLEGPDITAG</sequence>
<dbReference type="PANTHER" id="PTHR12126">
    <property type="entry name" value="NADH-UBIQUINONE OXIDOREDUCTASE 39 KDA SUBUNIT-RELATED"/>
    <property type="match status" value="1"/>
</dbReference>
<dbReference type="EMBL" id="ACJN02000002">
    <property type="protein sequence ID" value="EFI34429.1"/>
    <property type="molecule type" value="Genomic_DNA"/>
</dbReference>
<dbReference type="SUPFAM" id="SSF51735">
    <property type="entry name" value="NAD(P)-binding Rossmann-fold domains"/>
    <property type="match status" value="1"/>
</dbReference>
<dbReference type="GO" id="GO:0044877">
    <property type="term" value="F:protein-containing complex binding"/>
    <property type="evidence" value="ECO:0007669"/>
    <property type="project" value="TreeGrafter"/>
</dbReference>
<organism evidence="2 3">
    <name type="scientific">Desulfonatronospira thiodismutans ASO3-1</name>
    <dbReference type="NCBI Taxonomy" id="555779"/>
    <lineage>
        <taxon>Bacteria</taxon>
        <taxon>Pseudomonadati</taxon>
        <taxon>Thermodesulfobacteriota</taxon>
        <taxon>Desulfovibrionia</taxon>
        <taxon>Desulfovibrionales</taxon>
        <taxon>Desulfonatronovibrionaceae</taxon>
        <taxon>Desulfonatronospira</taxon>
    </lineage>
</organism>
<dbReference type="OrthoDB" id="9774199at2"/>
<name>D6SNV3_9BACT</name>
<dbReference type="InterPro" id="IPR021295">
    <property type="entry name" value="DUF2867"/>
</dbReference>
<dbReference type="Pfam" id="PF11066">
    <property type="entry name" value="DUF2867"/>
    <property type="match status" value="1"/>
</dbReference>
<dbReference type="AlphaFoldDB" id="D6SNV3"/>
<feature type="domain" description="NAD(P)-binding" evidence="1">
    <location>
        <begin position="10"/>
        <end position="149"/>
    </location>
</feature>
<dbReference type="InterPro" id="IPR036291">
    <property type="entry name" value="NAD(P)-bd_dom_sf"/>
</dbReference>
<proteinExistence type="predicted"/>
<dbReference type="InterPro" id="IPR016040">
    <property type="entry name" value="NAD(P)-bd_dom"/>
</dbReference>
<dbReference type="Gene3D" id="3.40.50.720">
    <property type="entry name" value="NAD(P)-binding Rossmann-like Domain"/>
    <property type="match status" value="1"/>
</dbReference>
<dbReference type="RefSeq" id="WP_008869751.1">
    <property type="nucleotide sequence ID" value="NZ_ACJN02000002.1"/>
</dbReference>
<dbReference type="eggNOG" id="COG0702">
    <property type="taxonomic scope" value="Bacteria"/>
</dbReference>
<dbReference type="Proteomes" id="UP000005496">
    <property type="component" value="Unassembled WGS sequence"/>
</dbReference>
<gene>
    <name evidence="2" type="ORF">Dthio_PD1787</name>
</gene>
<accession>D6SNV3</accession>
<evidence type="ECO:0000313" key="2">
    <source>
        <dbReference type="EMBL" id="EFI34429.1"/>
    </source>
</evidence>
<comment type="caution">
    <text evidence="2">The sequence shown here is derived from an EMBL/GenBank/DDBJ whole genome shotgun (WGS) entry which is preliminary data.</text>
</comment>
<dbReference type="PANTHER" id="PTHR12126:SF11">
    <property type="entry name" value="NADH DEHYDROGENASE [UBIQUINONE] 1 ALPHA SUBCOMPLEX SUBUNIT 9, MITOCHONDRIAL"/>
    <property type="match status" value="1"/>
</dbReference>
<dbReference type="Pfam" id="PF13460">
    <property type="entry name" value="NAD_binding_10"/>
    <property type="match status" value="1"/>
</dbReference>
<evidence type="ECO:0000313" key="3">
    <source>
        <dbReference type="Proteomes" id="UP000005496"/>
    </source>
</evidence>
<reference evidence="2" key="1">
    <citation type="submission" date="2010-05" db="EMBL/GenBank/DDBJ databases">
        <title>The draft genome of Desulfonatronospira thiodismutans ASO3-1.</title>
        <authorList>
            <consortium name="US DOE Joint Genome Institute (JGI-PGF)"/>
            <person name="Lucas S."/>
            <person name="Copeland A."/>
            <person name="Lapidus A."/>
            <person name="Cheng J.-F."/>
            <person name="Bruce D."/>
            <person name="Goodwin L."/>
            <person name="Pitluck S."/>
            <person name="Chertkov O."/>
            <person name="Brettin T."/>
            <person name="Detter J.C."/>
            <person name="Han C."/>
            <person name="Land M.L."/>
            <person name="Hauser L."/>
            <person name="Kyrpides N."/>
            <person name="Mikhailova N."/>
            <person name="Muyzer G."/>
            <person name="Woyke T."/>
        </authorList>
    </citation>
    <scope>NUCLEOTIDE SEQUENCE [LARGE SCALE GENOMIC DNA]</scope>
    <source>
        <strain evidence="2">ASO3-1</strain>
    </source>
</reference>
<protein>
    <submittedName>
        <fullName evidence="2">NAD-dependent epimerase/dehydratase</fullName>
    </submittedName>
</protein>
<keyword evidence="3" id="KW-1185">Reference proteome</keyword>
<evidence type="ECO:0000259" key="1">
    <source>
        <dbReference type="Pfam" id="PF13460"/>
    </source>
</evidence>
<dbReference type="InterPro" id="IPR051207">
    <property type="entry name" value="ComplexI_NDUFA9_subunit"/>
</dbReference>